<keyword evidence="5" id="KW-0653">Protein transport</keyword>
<dbReference type="GO" id="GO:0005484">
    <property type="term" value="F:SNAP receptor activity"/>
    <property type="evidence" value="ECO:0007669"/>
    <property type="project" value="InterPro"/>
</dbReference>
<evidence type="ECO:0000256" key="6">
    <source>
        <dbReference type="ARBA" id="ARBA00022989"/>
    </source>
</evidence>
<dbReference type="InterPro" id="IPR006012">
    <property type="entry name" value="Syntaxin/epimorphin_CS"/>
</dbReference>
<name>A0AAU9JGT3_9CILI</name>
<feature type="transmembrane region" description="Helical" evidence="10">
    <location>
        <begin position="282"/>
        <end position="302"/>
    </location>
</feature>
<keyword evidence="9 10" id="KW-0472">Membrane</keyword>
<dbReference type="EMBL" id="CAJZBQ010000036">
    <property type="protein sequence ID" value="CAG9324853.1"/>
    <property type="molecule type" value="Genomic_DNA"/>
</dbReference>
<accession>A0AAU9JGT3</accession>
<dbReference type="PANTHER" id="PTHR19957:SF83">
    <property type="entry name" value="SYNTAXIN-16"/>
    <property type="match status" value="1"/>
</dbReference>
<feature type="domain" description="T-SNARE coiled-coil homology" evidence="11">
    <location>
        <begin position="207"/>
        <end position="269"/>
    </location>
</feature>
<evidence type="ECO:0000256" key="3">
    <source>
        <dbReference type="ARBA" id="ARBA00022448"/>
    </source>
</evidence>
<evidence type="ECO:0000256" key="10">
    <source>
        <dbReference type="SAM" id="Phobius"/>
    </source>
</evidence>
<sequence>MSTSQPSIRESQGVSRNLTYEFKKLRKENSTKKSRFQLSAAELSTNGSEKLLENIDSNYISRHSLPPLWVDIYDQVIDDLKKLEDAVPTLGKIQRQRLAITFGSTKSKDIEIRNIGESISQLIRSIDKQIKDLENQSGNVEDRILRKNISQSFFQRLQQQSIKYKKIQQDFVKKIKSQENPNLISDYNEDFLADDKEEYDKDDLMEVNVAMERNEAIIDLVTSIQDLADVFKELSTLVMNQGTILDRIDYNIEKTLEETTKANKELVKAEKHQRCTRATGCIVMLVILIVLLILALGLKHFIMI</sequence>
<comment type="caution">
    <text evidence="12">The sequence shown here is derived from an EMBL/GenBank/DDBJ whole genome shotgun (WGS) entry which is preliminary data.</text>
</comment>
<dbReference type="InterPro" id="IPR000727">
    <property type="entry name" value="T_SNARE_dom"/>
</dbReference>
<keyword evidence="8" id="KW-0175">Coiled coil</keyword>
<evidence type="ECO:0000256" key="4">
    <source>
        <dbReference type="ARBA" id="ARBA00022692"/>
    </source>
</evidence>
<dbReference type="GO" id="GO:0000139">
    <property type="term" value="C:Golgi membrane"/>
    <property type="evidence" value="ECO:0007669"/>
    <property type="project" value="UniProtKB-SubCell"/>
</dbReference>
<keyword evidence="13" id="KW-1185">Reference proteome</keyword>
<dbReference type="GO" id="GO:0031201">
    <property type="term" value="C:SNARE complex"/>
    <property type="evidence" value="ECO:0007669"/>
    <property type="project" value="TreeGrafter"/>
</dbReference>
<dbReference type="PROSITE" id="PS50192">
    <property type="entry name" value="T_SNARE"/>
    <property type="match status" value="1"/>
</dbReference>
<dbReference type="GO" id="GO:0006906">
    <property type="term" value="P:vesicle fusion"/>
    <property type="evidence" value="ECO:0007669"/>
    <property type="project" value="TreeGrafter"/>
</dbReference>
<organism evidence="12 13">
    <name type="scientific">Blepharisma stoltei</name>
    <dbReference type="NCBI Taxonomy" id="1481888"/>
    <lineage>
        <taxon>Eukaryota</taxon>
        <taxon>Sar</taxon>
        <taxon>Alveolata</taxon>
        <taxon>Ciliophora</taxon>
        <taxon>Postciliodesmatophora</taxon>
        <taxon>Heterotrichea</taxon>
        <taxon>Heterotrichida</taxon>
        <taxon>Blepharismidae</taxon>
        <taxon>Blepharisma</taxon>
    </lineage>
</organism>
<evidence type="ECO:0000256" key="1">
    <source>
        <dbReference type="ARBA" id="ARBA00004409"/>
    </source>
</evidence>
<dbReference type="InterPro" id="IPR010989">
    <property type="entry name" value="SNARE"/>
</dbReference>
<reference evidence="12" key="1">
    <citation type="submission" date="2021-09" db="EMBL/GenBank/DDBJ databases">
        <authorList>
            <consortium name="AG Swart"/>
            <person name="Singh M."/>
            <person name="Singh A."/>
            <person name="Seah K."/>
            <person name="Emmerich C."/>
        </authorList>
    </citation>
    <scope>NUCLEOTIDE SEQUENCE</scope>
    <source>
        <strain evidence="12">ATCC30299</strain>
    </source>
</reference>
<comment type="subcellular location">
    <subcellularLocation>
        <location evidence="1">Golgi apparatus membrane</location>
        <topology evidence="1">Single-pass type IV membrane protein</topology>
    </subcellularLocation>
</comment>
<evidence type="ECO:0000259" key="11">
    <source>
        <dbReference type="PROSITE" id="PS50192"/>
    </source>
</evidence>
<evidence type="ECO:0000256" key="8">
    <source>
        <dbReference type="ARBA" id="ARBA00023054"/>
    </source>
</evidence>
<dbReference type="Pfam" id="PF05739">
    <property type="entry name" value="SNARE"/>
    <property type="match status" value="1"/>
</dbReference>
<protein>
    <recommendedName>
        <fullName evidence="11">t-SNARE coiled-coil homology domain-containing protein</fullName>
    </recommendedName>
</protein>
<evidence type="ECO:0000256" key="5">
    <source>
        <dbReference type="ARBA" id="ARBA00022927"/>
    </source>
</evidence>
<dbReference type="Proteomes" id="UP001162131">
    <property type="component" value="Unassembled WGS sequence"/>
</dbReference>
<dbReference type="PROSITE" id="PS00914">
    <property type="entry name" value="SYNTAXIN"/>
    <property type="match status" value="1"/>
</dbReference>
<dbReference type="SMART" id="SM00397">
    <property type="entry name" value="t_SNARE"/>
    <property type="match status" value="1"/>
</dbReference>
<keyword evidence="4 10" id="KW-0812">Transmembrane</keyword>
<keyword evidence="6 10" id="KW-1133">Transmembrane helix</keyword>
<dbReference type="Gene3D" id="1.20.58.70">
    <property type="match status" value="1"/>
</dbReference>
<evidence type="ECO:0000256" key="7">
    <source>
        <dbReference type="ARBA" id="ARBA00023034"/>
    </source>
</evidence>
<dbReference type="PANTHER" id="PTHR19957">
    <property type="entry name" value="SYNTAXIN"/>
    <property type="match status" value="1"/>
</dbReference>
<dbReference type="GO" id="GO:0000149">
    <property type="term" value="F:SNARE binding"/>
    <property type="evidence" value="ECO:0007669"/>
    <property type="project" value="TreeGrafter"/>
</dbReference>
<evidence type="ECO:0000256" key="2">
    <source>
        <dbReference type="ARBA" id="ARBA00009063"/>
    </source>
</evidence>
<dbReference type="GO" id="GO:0006886">
    <property type="term" value="P:intracellular protein transport"/>
    <property type="evidence" value="ECO:0007669"/>
    <property type="project" value="InterPro"/>
</dbReference>
<dbReference type="GO" id="GO:0048278">
    <property type="term" value="P:vesicle docking"/>
    <property type="evidence" value="ECO:0007669"/>
    <property type="project" value="TreeGrafter"/>
</dbReference>
<keyword evidence="7" id="KW-0333">Golgi apparatus</keyword>
<evidence type="ECO:0000256" key="9">
    <source>
        <dbReference type="ARBA" id="ARBA00023136"/>
    </source>
</evidence>
<dbReference type="CDD" id="cd15845">
    <property type="entry name" value="SNARE_syntaxin16"/>
    <property type="match status" value="1"/>
</dbReference>
<evidence type="ECO:0000313" key="12">
    <source>
        <dbReference type="EMBL" id="CAG9324853.1"/>
    </source>
</evidence>
<comment type="similarity">
    <text evidence="2">Belongs to the syntaxin family.</text>
</comment>
<evidence type="ECO:0000313" key="13">
    <source>
        <dbReference type="Proteomes" id="UP001162131"/>
    </source>
</evidence>
<keyword evidence="3" id="KW-0813">Transport</keyword>
<dbReference type="AlphaFoldDB" id="A0AAU9JGT3"/>
<dbReference type="InterPro" id="IPR045242">
    <property type="entry name" value="Syntaxin"/>
</dbReference>
<proteinExistence type="inferred from homology"/>
<dbReference type="SUPFAM" id="SSF47661">
    <property type="entry name" value="t-snare proteins"/>
    <property type="match status" value="1"/>
</dbReference>
<dbReference type="Gene3D" id="1.20.5.110">
    <property type="match status" value="1"/>
</dbReference>
<gene>
    <name evidence="12" type="ORF">BSTOLATCC_MIC36628</name>
</gene>